<dbReference type="AlphaFoldDB" id="A0A821LGZ5"/>
<evidence type="ECO:0000313" key="4">
    <source>
        <dbReference type="Proteomes" id="UP000663880"/>
    </source>
</evidence>
<comment type="caution">
    <text evidence="3">The sequence shown here is derived from an EMBL/GenBank/DDBJ whole genome shotgun (WGS) entry which is preliminary data.</text>
</comment>
<dbReference type="OrthoDB" id="7475910at2759"/>
<feature type="signal peptide" evidence="2">
    <location>
        <begin position="1"/>
        <end position="17"/>
    </location>
</feature>
<evidence type="ECO:0000256" key="2">
    <source>
        <dbReference type="SAM" id="SignalP"/>
    </source>
</evidence>
<sequence>MLLTSLLPWVIVFSIQRDEDGVYSTFEKSISQSIDVDLRNLCVSNNLSLKKVKLLNLNGNHFVKNWLIKFYFYGDKNNASFPRNDTVITLRSNEMKTKKQLNLSLCDSNNRLLLYKLEITHYVKSRSKQSSKVTNNLEQSWSYDMFEQKFTDERGLEITVKVPRGHRTNSSHRHHGSRGEQIDNESAKRVTLMEMVNSSTTTSTTSYPLSESCQQFKMTLEGVIFWSYDQLDKLKTGEINGTGCLSKIPIRSEVEH</sequence>
<feature type="chain" id="PRO_5032682399" evidence="2">
    <location>
        <begin position="18"/>
        <end position="256"/>
    </location>
</feature>
<accession>A0A821LGZ5</accession>
<keyword evidence="4" id="KW-1185">Reference proteome</keyword>
<protein>
    <submittedName>
        <fullName evidence="3">Uncharacterized protein</fullName>
    </submittedName>
</protein>
<reference evidence="3" key="1">
    <citation type="submission" date="2021-02" db="EMBL/GenBank/DDBJ databases">
        <authorList>
            <person name="Steward A R."/>
        </authorList>
    </citation>
    <scope>NUCLEOTIDE SEQUENCE</scope>
</reference>
<organism evidence="3 4">
    <name type="scientific">Pieris macdunnoughi</name>
    <dbReference type="NCBI Taxonomy" id="345717"/>
    <lineage>
        <taxon>Eukaryota</taxon>
        <taxon>Metazoa</taxon>
        <taxon>Ecdysozoa</taxon>
        <taxon>Arthropoda</taxon>
        <taxon>Hexapoda</taxon>
        <taxon>Insecta</taxon>
        <taxon>Pterygota</taxon>
        <taxon>Neoptera</taxon>
        <taxon>Endopterygota</taxon>
        <taxon>Lepidoptera</taxon>
        <taxon>Glossata</taxon>
        <taxon>Ditrysia</taxon>
        <taxon>Papilionoidea</taxon>
        <taxon>Pieridae</taxon>
        <taxon>Pierinae</taxon>
        <taxon>Pieris</taxon>
    </lineage>
</organism>
<dbReference type="EMBL" id="CAJOBZ010000001">
    <property type="protein sequence ID" value="CAF4750926.1"/>
    <property type="molecule type" value="Genomic_DNA"/>
</dbReference>
<evidence type="ECO:0000256" key="1">
    <source>
        <dbReference type="SAM" id="MobiDB-lite"/>
    </source>
</evidence>
<feature type="compositionally biased region" description="Basic residues" evidence="1">
    <location>
        <begin position="165"/>
        <end position="176"/>
    </location>
</feature>
<name>A0A821LGZ5_9NEOP</name>
<evidence type="ECO:0000313" key="3">
    <source>
        <dbReference type="EMBL" id="CAF4750926.1"/>
    </source>
</evidence>
<keyword evidence="2" id="KW-0732">Signal</keyword>
<feature type="region of interest" description="Disordered" evidence="1">
    <location>
        <begin position="165"/>
        <end position="186"/>
    </location>
</feature>
<gene>
    <name evidence="3" type="ORF">PMACD_LOCUS675</name>
</gene>
<proteinExistence type="predicted"/>
<feature type="compositionally biased region" description="Basic and acidic residues" evidence="1">
    <location>
        <begin position="177"/>
        <end position="186"/>
    </location>
</feature>
<dbReference type="Proteomes" id="UP000663880">
    <property type="component" value="Unassembled WGS sequence"/>
</dbReference>